<sequence>MLDLGIARLLIILQPLHSVLGLAAAQISHPVQLIAYQITDTQLIKEKNLPGPVARTFIVNPVMTILDKLPSAKWKAEYEFCESIPNYSGLVRRADHVHVTGFGLDGNSITVNAKGILARIIQHEMDHMEGILFIDKMERQSLRHDNYIDQFEMFKR</sequence>
<evidence type="ECO:0000313" key="10">
    <source>
        <dbReference type="Proteomes" id="UP000077115"/>
    </source>
</evidence>
<dbReference type="EMBL" id="DS022305">
    <property type="protein sequence ID" value="OAJ41183.1"/>
    <property type="molecule type" value="Genomic_DNA"/>
</dbReference>
<comment type="similarity">
    <text evidence="1 7">Belongs to the polypeptide deformylase family.</text>
</comment>
<proteinExistence type="inferred from homology"/>
<evidence type="ECO:0000256" key="2">
    <source>
        <dbReference type="ARBA" id="ARBA00012175"/>
    </source>
</evidence>
<feature type="signal peptide" evidence="8">
    <location>
        <begin position="1"/>
        <end position="21"/>
    </location>
</feature>
<reference evidence="9 10" key="1">
    <citation type="submission" date="2006-10" db="EMBL/GenBank/DDBJ databases">
        <title>The Genome Sequence of Batrachochytrium dendrobatidis JEL423.</title>
        <authorList>
            <consortium name="The Broad Institute Genome Sequencing Platform"/>
            <person name="Birren B."/>
            <person name="Lander E."/>
            <person name="Galagan J."/>
            <person name="Cuomo C."/>
            <person name="Devon K."/>
            <person name="Jaffe D."/>
            <person name="Butler J."/>
            <person name="Alvarez P."/>
            <person name="Gnerre S."/>
            <person name="Grabherr M."/>
            <person name="Kleber M."/>
            <person name="Mauceli E."/>
            <person name="Brockman W."/>
            <person name="Young S."/>
            <person name="LaButti K."/>
            <person name="Sykes S."/>
            <person name="DeCaprio D."/>
            <person name="Crawford M."/>
            <person name="Koehrsen M."/>
            <person name="Engels R."/>
            <person name="Montgomery P."/>
            <person name="Pearson M."/>
            <person name="Howarth C."/>
            <person name="Larson L."/>
            <person name="White J."/>
            <person name="O'Leary S."/>
            <person name="Kodira C."/>
            <person name="Zeng Q."/>
            <person name="Yandava C."/>
            <person name="Alvarado L."/>
            <person name="Longcore J."/>
            <person name="James T."/>
        </authorList>
    </citation>
    <scope>NUCLEOTIDE SEQUENCE [LARGE SCALE GENOMIC DNA]</scope>
    <source>
        <strain evidence="9 10">JEL423</strain>
    </source>
</reference>
<dbReference type="GO" id="GO:0006412">
    <property type="term" value="P:translation"/>
    <property type="evidence" value="ECO:0007669"/>
    <property type="project" value="UniProtKB-KW"/>
</dbReference>
<accession>A0A177WM60</accession>
<dbReference type="InterPro" id="IPR036821">
    <property type="entry name" value="Peptide_deformylase_sf"/>
</dbReference>
<dbReference type="VEuPathDB" id="FungiDB:BDEG_24821"/>
<dbReference type="EC" id="3.5.1.88" evidence="2 7"/>
<comment type="catalytic activity">
    <reaction evidence="7">
        <text>N-terminal N-formyl-L-methionyl-[peptide] + H2O = N-terminal L-methionyl-[peptide] + formate</text>
        <dbReference type="Rhea" id="RHEA:24420"/>
        <dbReference type="Rhea" id="RHEA-COMP:10639"/>
        <dbReference type="Rhea" id="RHEA-COMP:10640"/>
        <dbReference type="ChEBI" id="CHEBI:15377"/>
        <dbReference type="ChEBI" id="CHEBI:15740"/>
        <dbReference type="ChEBI" id="CHEBI:49298"/>
        <dbReference type="ChEBI" id="CHEBI:64731"/>
        <dbReference type="EC" id="3.5.1.88"/>
    </reaction>
</comment>
<dbReference type="GO" id="GO:0046872">
    <property type="term" value="F:metal ion binding"/>
    <property type="evidence" value="ECO:0007669"/>
    <property type="project" value="UniProtKB-KW"/>
</dbReference>
<evidence type="ECO:0000256" key="3">
    <source>
        <dbReference type="ARBA" id="ARBA00022723"/>
    </source>
</evidence>
<dbReference type="GO" id="GO:0042586">
    <property type="term" value="F:peptide deformylase activity"/>
    <property type="evidence" value="ECO:0007669"/>
    <property type="project" value="UniProtKB-EC"/>
</dbReference>
<keyword evidence="8" id="KW-0732">Signal</keyword>
<keyword evidence="3 7" id="KW-0479">Metal-binding</keyword>
<keyword evidence="4 7" id="KW-0378">Hydrolase</keyword>
<evidence type="ECO:0000256" key="5">
    <source>
        <dbReference type="ARBA" id="ARBA00022917"/>
    </source>
</evidence>
<organism evidence="9 10">
    <name type="scientific">Batrachochytrium dendrobatidis (strain JEL423)</name>
    <dbReference type="NCBI Taxonomy" id="403673"/>
    <lineage>
        <taxon>Eukaryota</taxon>
        <taxon>Fungi</taxon>
        <taxon>Fungi incertae sedis</taxon>
        <taxon>Chytridiomycota</taxon>
        <taxon>Chytridiomycota incertae sedis</taxon>
        <taxon>Chytridiomycetes</taxon>
        <taxon>Rhizophydiales</taxon>
        <taxon>Rhizophydiales incertae sedis</taxon>
        <taxon>Batrachochytrium</taxon>
    </lineage>
</organism>
<dbReference type="PANTHER" id="PTHR10458:SF2">
    <property type="entry name" value="PEPTIDE DEFORMYLASE, MITOCHONDRIAL"/>
    <property type="match status" value="1"/>
</dbReference>
<dbReference type="GO" id="GO:0005739">
    <property type="term" value="C:mitochondrion"/>
    <property type="evidence" value="ECO:0007669"/>
    <property type="project" value="TreeGrafter"/>
</dbReference>
<dbReference type="Gene3D" id="3.90.45.10">
    <property type="entry name" value="Peptide deformylase"/>
    <property type="match status" value="1"/>
</dbReference>
<dbReference type="InterPro" id="IPR023635">
    <property type="entry name" value="Peptide_deformylase"/>
</dbReference>
<dbReference type="SUPFAM" id="SSF56420">
    <property type="entry name" value="Peptide deformylase"/>
    <property type="match status" value="1"/>
</dbReference>
<evidence type="ECO:0000256" key="4">
    <source>
        <dbReference type="ARBA" id="ARBA00022801"/>
    </source>
</evidence>
<dbReference type="PRINTS" id="PR01576">
    <property type="entry name" value="PDEFORMYLASE"/>
</dbReference>
<dbReference type="Proteomes" id="UP000077115">
    <property type="component" value="Unassembled WGS sequence"/>
</dbReference>
<name>A0A177WM60_BATDL</name>
<evidence type="ECO:0000256" key="7">
    <source>
        <dbReference type="RuleBase" id="RU362111"/>
    </source>
</evidence>
<dbReference type="Pfam" id="PF01327">
    <property type="entry name" value="Pep_deformylase"/>
    <property type="match status" value="1"/>
</dbReference>
<evidence type="ECO:0000256" key="6">
    <source>
        <dbReference type="ARBA" id="ARBA00037114"/>
    </source>
</evidence>
<protein>
    <recommendedName>
        <fullName evidence="2 7">Peptide deformylase</fullName>
        <ecNumber evidence="2 7">3.5.1.88</ecNumber>
    </recommendedName>
</protein>
<reference evidence="9 10" key="2">
    <citation type="submission" date="2016-05" db="EMBL/GenBank/DDBJ databases">
        <title>Lineage-specific infection strategies underlie the spectrum of fungal disease in amphibians.</title>
        <authorList>
            <person name="Cuomo C.A."/>
            <person name="Farrer R.A."/>
            <person name="James T."/>
            <person name="Longcore J."/>
            <person name="Birren B."/>
        </authorList>
    </citation>
    <scope>NUCLEOTIDE SEQUENCE [LARGE SCALE GENOMIC DNA]</scope>
    <source>
        <strain evidence="9 10">JEL423</strain>
    </source>
</reference>
<dbReference type="PANTHER" id="PTHR10458">
    <property type="entry name" value="PEPTIDE DEFORMYLASE"/>
    <property type="match status" value="1"/>
</dbReference>
<dbReference type="AlphaFoldDB" id="A0A177WM60"/>
<evidence type="ECO:0000256" key="8">
    <source>
        <dbReference type="SAM" id="SignalP"/>
    </source>
</evidence>
<comment type="function">
    <text evidence="6 7">Removes the formyl group from the N-terminal Met of newly synthesized proteins.</text>
</comment>
<evidence type="ECO:0000256" key="1">
    <source>
        <dbReference type="ARBA" id="ARBA00010759"/>
    </source>
</evidence>
<evidence type="ECO:0000313" key="9">
    <source>
        <dbReference type="EMBL" id="OAJ41183.1"/>
    </source>
</evidence>
<gene>
    <name evidence="9" type="ORF">BDEG_24821</name>
</gene>
<feature type="chain" id="PRO_5008077694" description="Peptide deformylase" evidence="8">
    <location>
        <begin position="22"/>
        <end position="156"/>
    </location>
</feature>
<keyword evidence="5 7" id="KW-0648">Protein biosynthesis</keyword>